<dbReference type="InterPro" id="IPR005650">
    <property type="entry name" value="BlaI_family"/>
</dbReference>
<comment type="caution">
    <text evidence="5">The sequence shown here is derived from an EMBL/GenBank/DDBJ whole genome shotgun (WGS) entry which is preliminary data.</text>
</comment>
<keyword evidence="4" id="KW-0804">Transcription</keyword>
<reference evidence="5" key="2">
    <citation type="submission" date="2021-04" db="EMBL/GenBank/DDBJ databases">
        <authorList>
            <person name="Gilroy R."/>
        </authorList>
    </citation>
    <scope>NUCLEOTIDE SEQUENCE</scope>
    <source>
        <strain evidence="5">ChiGjej4B4-18154</strain>
    </source>
</reference>
<accession>A0A9D2E671</accession>
<dbReference type="Gene3D" id="1.10.4040.10">
    <property type="entry name" value="Penicillinase repressor domain"/>
    <property type="match status" value="1"/>
</dbReference>
<evidence type="ECO:0000256" key="3">
    <source>
        <dbReference type="ARBA" id="ARBA00023125"/>
    </source>
</evidence>
<dbReference type="Proteomes" id="UP000824035">
    <property type="component" value="Unassembled WGS sequence"/>
</dbReference>
<dbReference type="InterPro" id="IPR036388">
    <property type="entry name" value="WH-like_DNA-bd_sf"/>
</dbReference>
<organism evidence="5 6">
    <name type="scientific">Candidatus Allofournierella merdipullorum</name>
    <dbReference type="NCBI Taxonomy" id="2838595"/>
    <lineage>
        <taxon>Bacteria</taxon>
        <taxon>Bacillati</taxon>
        <taxon>Bacillota</taxon>
        <taxon>Clostridia</taxon>
        <taxon>Eubacteriales</taxon>
        <taxon>Oscillospiraceae</taxon>
        <taxon>Allofournierella</taxon>
    </lineage>
</organism>
<comment type="similarity">
    <text evidence="1">Belongs to the BlaI transcriptional regulatory family.</text>
</comment>
<keyword evidence="3" id="KW-0238">DNA-binding</keyword>
<evidence type="ECO:0000313" key="5">
    <source>
        <dbReference type="EMBL" id="HIZ31561.1"/>
    </source>
</evidence>
<dbReference type="Pfam" id="PF03965">
    <property type="entry name" value="Penicillinase_R"/>
    <property type="match status" value="1"/>
</dbReference>
<dbReference type="AlphaFoldDB" id="A0A9D2E671"/>
<dbReference type="Gene3D" id="1.10.10.10">
    <property type="entry name" value="Winged helix-like DNA-binding domain superfamily/Winged helix DNA-binding domain"/>
    <property type="match status" value="1"/>
</dbReference>
<dbReference type="PIRSF" id="PIRSF019455">
    <property type="entry name" value="CopR_AtkY"/>
    <property type="match status" value="1"/>
</dbReference>
<protein>
    <submittedName>
        <fullName evidence="5">BlaI/MecI/CopY family transcriptional regulator</fullName>
    </submittedName>
</protein>
<evidence type="ECO:0000256" key="2">
    <source>
        <dbReference type="ARBA" id="ARBA00023015"/>
    </source>
</evidence>
<keyword evidence="2" id="KW-0805">Transcription regulation</keyword>
<name>A0A9D2E671_9FIRM</name>
<gene>
    <name evidence="5" type="ORF">H9813_10095</name>
</gene>
<evidence type="ECO:0000313" key="6">
    <source>
        <dbReference type="Proteomes" id="UP000824035"/>
    </source>
</evidence>
<evidence type="ECO:0000256" key="1">
    <source>
        <dbReference type="ARBA" id="ARBA00011046"/>
    </source>
</evidence>
<sequence>MEVPKVFESEYRLCLILWKNEPIRSSELVQLCRERLGWKPTTTYTVIKRLSERGVLKNENSVVTSLVSKDQVQAAEIDELVEKTFEGSLPAFVAAFTKHRRLSAKEVDEVQAMIDRFREEAERNG</sequence>
<evidence type="ECO:0000256" key="4">
    <source>
        <dbReference type="ARBA" id="ARBA00023163"/>
    </source>
</evidence>
<dbReference type="SUPFAM" id="SSF46785">
    <property type="entry name" value="Winged helix' DNA-binding domain"/>
    <property type="match status" value="1"/>
</dbReference>
<dbReference type="GO" id="GO:0003677">
    <property type="term" value="F:DNA binding"/>
    <property type="evidence" value="ECO:0007669"/>
    <property type="project" value="UniProtKB-KW"/>
</dbReference>
<dbReference type="GO" id="GO:0045892">
    <property type="term" value="P:negative regulation of DNA-templated transcription"/>
    <property type="evidence" value="ECO:0007669"/>
    <property type="project" value="InterPro"/>
</dbReference>
<dbReference type="InterPro" id="IPR036390">
    <property type="entry name" value="WH_DNA-bd_sf"/>
</dbReference>
<proteinExistence type="inferred from homology"/>
<reference evidence="5" key="1">
    <citation type="journal article" date="2021" name="PeerJ">
        <title>Extensive microbial diversity within the chicken gut microbiome revealed by metagenomics and culture.</title>
        <authorList>
            <person name="Gilroy R."/>
            <person name="Ravi A."/>
            <person name="Getino M."/>
            <person name="Pursley I."/>
            <person name="Horton D.L."/>
            <person name="Alikhan N.F."/>
            <person name="Baker D."/>
            <person name="Gharbi K."/>
            <person name="Hall N."/>
            <person name="Watson M."/>
            <person name="Adriaenssens E.M."/>
            <person name="Foster-Nyarko E."/>
            <person name="Jarju S."/>
            <person name="Secka A."/>
            <person name="Antonio M."/>
            <person name="Oren A."/>
            <person name="Chaudhuri R.R."/>
            <person name="La Ragione R."/>
            <person name="Hildebrand F."/>
            <person name="Pallen M.J."/>
        </authorList>
    </citation>
    <scope>NUCLEOTIDE SEQUENCE</scope>
    <source>
        <strain evidence="5">ChiGjej4B4-18154</strain>
    </source>
</reference>
<dbReference type="EMBL" id="DXBV01000102">
    <property type="protein sequence ID" value="HIZ31561.1"/>
    <property type="molecule type" value="Genomic_DNA"/>
</dbReference>